<dbReference type="Proteomes" id="UP001497623">
    <property type="component" value="Unassembled WGS sequence"/>
</dbReference>
<keyword evidence="3" id="KW-1185">Reference proteome</keyword>
<sequence>MSSASAIVCGNGRPRVSGNTRDTKLPTTVLPNITQYGKADPNFANITNGLAIIIVNPKTVHIPMPVQRIEVGKISEEITNSTYKASVMKSFKNATSTNKIHC</sequence>
<evidence type="ECO:0000313" key="3">
    <source>
        <dbReference type="Proteomes" id="UP001497623"/>
    </source>
</evidence>
<organism evidence="2 3">
    <name type="scientific">Meganyctiphanes norvegica</name>
    <name type="common">Northern krill</name>
    <name type="synonym">Thysanopoda norvegica</name>
    <dbReference type="NCBI Taxonomy" id="48144"/>
    <lineage>
        <taxon>Eukaryota</taxon>
        <taxon>Metazoa</taxon>
        <taxon>Ecdysozoa</taxon>
        <taxon>Arthropoda</taxon>
        <taxon>Crustacea</taxon>
        <taxon>Multicrustacea</taxon>
        <taxon>Malacostraca</taxon>
        <taxon>Eumalacostraca</taxon>
        <taxon>Eucarida</taxon>
        <taxon>Euphausiacea</taxon>
        <taxon>Euphausiidae</taxon>
        <taxon>Meganyctiphanes</taxon>
    </lineage>
</organism>
<dbReference type="AlphaFoldDB" id="A0AAV2QAF3"/>
<comment type="caution">
    <text evidence="2">The sequence shown here is derived from an EMBL/GenBank/DDBJ whole genome shotgun (WGS) entry which is preliminary data.</text>
</comment>
<feature type="non-terminal residue" evidence="2">
    <location>
        <position position="102"/>
    </location>
</feature>
<name>A0AAV2QAF3_MEGNR</name>
<accession>A0AAV2QAF3</accession>
<protein>
    <submittedName>
        <fullName evidence="2">Uncharacterized protein</fullName>
    </submittedName>
</protein>
<dbReference type="EMBL" id="CAXKWB010005378">
    <property type="protein sequence ID" value="CAL4078107.1"/>
    <property type="molecule type" value="Genomic_DNA"/>
</dbReference>
<gene>
    <name evidence="2" type="ORF">MNOR_LOCUS10566</name>
</gene>
<reference evidence="2 3" key="1">
    <citation type="submission" date="2024-05" db="EMBL/GenBank/DDBJ databases">
        <authorList>
            <person name="Wallberg A."/>
        </authorList>
    </citation>
    <scope>NUCLEOTIDE SEQUENCE [LARGE SCALE GENOMIC DNA]</scope>
</reference>
<evidence type="ECO:0000313" key="2">
    <source>
        <dbReference type="EMBL" id="CAL4078107.1"/>
    </source>
</evidence>
<evidence type="ECO:0000256" key="1">
    <source>
        <dbReference type="SAM" id="MobiDB-lite"/>
    </source>
</evidence>
<feature type="region of interest" description="Disordered" evidence="1">
    <location>
        <begin position="1"/>
        <end position="24"/>
    </location>
</feature>
<proteinExistence type="predicted"/>